<feature type="transmembrane region" description="Helical" evidence="7">
    <location>
        <begin position="1244"/>
        <end position="1265"/>
    </location>
</feature>
<feature type="compositionally biased region" description="Pro residues" evidence="6">
    <location>
        <begin position="713"/>
        <end position="733"/>
    </location>
</feature>
<feature type="domain" description="Protein kinase" evidence="8">
    <location>
        <begin position="1565"/>
        <end position="1831"/>
    </location>
</feature>
<feature type="transmembrane region" description="Helical" evidence="7">
    <location>
        <begin position="1277"/>
        <end position="1300"/>
    </location>
</feature>
<proteinExistence type="inferred from homology"/>
<dbReference type="Gene3D" id="1.10.1410.10">
    <property type="match status" value="1"/>
</dbReference>
<dbReference type="GO" id="GO:0016020">
    <property type="term" value="C:membrane"/>
    <property type="evidence" value="ECO:0007669"/>
    <property type="project" value="UniProtKB-SubCell"/>
</dbReference>
<dbReference type="GO" id="GO:0015112">
    <property type="term" value="F:nitrate transmembrane transporter activity"/>
    <property type="evidence" value="ECO:0007669"/>
    <property type="project" value="InterPro"/>
</dbReference>
<dbReference type="Proteomes" id="UP001178507">
    <property type="component" value="Unassembled WGS sequence"/>
</dbReference>
<dbReference type="Pfam" id="PF22600">
    <property type="entry name" value="MTPAP-like_central"/>
    <property type="match status" value="1"/>
</dbReference>
<feature type="region of interest" description="Disordered" evidence="6">
    <location>
        <begin position="131"/>
        <end position="184"/>
    </location>
</feature>
<dbReference type="InterPro" id="IPR011701">
    <property type="entry name" value="MFS"/>
</dbReference>
<evidence type="ECO:0000259" key="8">
    <source>
        <dbReference type="PROSITE" id="PS50011"/>
    </source>
</evidence>
<dbReference type="PROSITE" id="PS50011">
    <property type="entry name" value="PROTEIN_KINASE_DOM"/>
    <property type="match status" value="1"/>
</dbReference>
<dbReference type="EMBL" id="CAUJNA010003442">
    <property type="protein sequence ID" value="CAJ1402186.1"/>
    <property type="molecule type" value="Genomic_DNA"/>
</dbReference>
<dbReference type="SUPFAM" id="SSF81301">
    <property type="entry name" value="Nucleotidyltransferase"/>
    <property type="match status" value="1"/>
</dbReference>
<sequence>MDDAEAAPRRRSFQRGPAAQRLLAESESPRSKTADASQIASASQSTEPPRAASSAQDRCVQLEAELERALRANELLRLSNEQLYAVCEEFMRSMGVELKASSEGNKRDERILAQATQAAAALQTAQAAQLPGATSNGVTELSEKAASDDQLPSALERGRAAGEQATATASVPKLDAQPQGPRPLEENFFEKLGIEWRPQANATLFRRRGSTGLTGNPEVTWHATLASYALLLLSCGILAAVYASTKDWAVHTEEELLQASVLHPLFNTEEHFAEDYWKSSMQQKDRLEALTFATQRTQAALTGLEVSAFLESAGLIGWLRHNRSQLPWDSDGDLGIVLDDCIRSGANKESLQRAIDQELVVLKFACACEEDCQGDNKRMVGRVAHKATGVCIDIFAYAPVRIPRTWQEHYKDVQWWERVDDHADFTFPHTALLPLQTETFAGHRMLLPAQPREFLSWEYGRCLGAHVWPWRILLYTPVSESLHFALAAKGASLLLGGSGMNALPAFIMISCSVGTIILLRGGLACLTILALSFCELLLLRLRPDLNKWRGLHTAMVVLTLGVCMQSLQGSVEQLWCQVDDFYLHPRRRAASSLARALSKLEEELRPSLDQLAYARTLEQKLRQICLKLGGPLKCYGSCTNGTFMQGSDVDLTWLCDERVMAATFGPRTARAPITKAPPPPPPPPPGPPPGAQAWQAQPPGLQSVPKAAVALSRPPPPPKSPPPPPKSAPPPPTTLAVLGEAERGHSLKVQRFKTLRLLRQEAMRAAIQDVKSVWVVKARVPVLKFFGAGDVVLCDVSVNNTEGLLNSRLVRSFCEAEPMLGPVIRLLKHWARQRKLGDRSTGGFSTYTLVLMAVRAMQSQSAGLSPRKVQQLSGAVPEGDLEIWAQDPGCQTSGELTKALTHFFDFYSQRYALGGVVRCDEESDEANEMQSLQVICPLTHIDVQRSKVEEWKIMSAEITRAAEILRPADFRSTRLSWNLSPIRILPRFLAEVQDMALPSRSGDKLCVTGHGKLPEDLCSTDSGTSYSSSASTASEHRLRPEDKVRDLWDPRCTNLNFFHDTRSIVDDQKRATELALLRCRGTAGENPQIRGFWGATLSFFLAFLGWFALAPLSVEEYPTRVAYLQYRNISTKIPYCRHGLVWSDGSPIDCAYPPVNSSETGMIRYQPEVLAKCVCTSQTQCHTTIANAAVASSASSIVVRVALGTLLERYGPVNVQSSLLTFGAIWVAMSGAVRKPWHFVSIRFFIGVTGGTFVTTQLWCSLMFAPNVVGTANATAAGWGNLGGGVAQIVMVSLLFEPLVSSGFDADKAWRLAMLVPALLLFLCAGLLKLLCWDTPTAARFSVAVTGKRKEPSFWDYVEVLKDVRVLVMLFQYSACFGTEIVMNNQLATHFRTYFQMPSADASALAGAFGLMNLFARSLGGISSDLLFKRFGFCGRIWAQFFCLVFEAISLFCFGLVDNSQPWYVALAVLICFSLFVQMAEGTSFAIVPFMNPQQLAIVSALVGAGGNLGATIASFLFYRSATVDPLMPFQLHAGYVLFWSFLTPVFYWRELGGMFHGAKPEDFACIESLISNGNFTKRRELSACCRGEGKVELHAMRRVNRWLAGRGEWKATDDKEELVVVKKLPAARVNVNKGKPASEHALHQRVIARDAEDPLAEIGVFSFLRRCDNIPQYILEMLSAFQVENEVWLVLEHADGGDLFGVISSKRPGAQMLLLWTWQLLQAVRFLHNQGICHRDISLENVLLSGGDVRLMDFGQAVTSNESGELLRYFVPAGKPYYRPPETYIPNTRAIEVIAPKNSGLGQVALAATPAQETSFAMCGFWSPRARGSS</sequence>
<comment type="caution">
    <text evidence="9">The sequence shown here is derived from an EMBL/GenBank/DDBJ whole genome shotgun (WGS) entry which is preliminary data.</text>
</comment>
<feature type="region of interest" description="Disordered" evidence="6">
    <location>
        <begin position="666"/>
        <end position="734"/>
    </location>
</feature>
<evidence type="ECO:0000256" key="1">
    <source>
        <dbReference type="ARBA" id="ARBA00004141"/>
    </source>
</evidence>
<dbReference type="InterPro" id="IPR043519">
    <property type="entry name" value="NT_sf"/>
</dbReference>
<feature type="compositionally biased region" description="Low complexity" evidence="6">
    <location>
        <begin position="34"/>
        <end position="45"/>
    </location>
</feature>
<dbReference type="InterPro" id="IPR008266">
    <property type="entry name" value="Tyr_kinase_AS"/>
</dbReference>
<organism evidence="9 10">
    <name type="scientific">Effrenium voratum</name>
    <dbReference type="NCBI Taxonomy" id="2562239"/>
    <lineage>
        <taxon>Eukaryota</taxon>
        <taxon>Sar</taxon>
        <taxon>Alveolata</taxon>
        <taxon>Dinophyceae</taxon>
        <taxon>Suessiales</taxon>
        <taxon>Symbiodiniaceae</taxon>
        <taxon>Effrenium</taxon>
    </lineage>
</organism>
<feature type="compositionally biased region" description="Low complexity" evidence="6">
    <location>
        <begin position="691"/>
        <end position="700"/>
    </location>
</feature>
<evidence type="ECO:0000313" key="10">
    <source>
        <dbReference type="Proteomes" id="UP001178507"/>
    </source>
</evidence>
<keyword evidence="10" id="KW-1185">Reference proteome</keyword>
<feature type="compositionally biased region" description="Pro residues" evidence="6">
    <location>
        <begin position="675"/>
        <end position="690"/>
    </location>
</feature>
<dbReference type="InterPro" id="IPR000719">
    <property type="entry name" value="Prot_kinase_dom"/>
</dbReference>
<feature type="transmembrane region" description="Helical" evidence="7">
    <location>
        <begin position="1394"/>
        <end position="1416"/>
    </location>
</feature>
<feature type="transmembrane region" description="Helical" evidence="7">
    <location>
        <begin position="1463"/>
        <end position="1489"/>
    </location>
</feature>
<dbReference type="PROSITE" id="PS00109">
    <property type="entry name" value="PROTEIN_KINASE_TYR"/>
    <property type="match status" value="1"/>
</dbReference>
<comment type="similarity">
    <text evidence="2">Belongs to the major facilitator superfamily. Nitrate/nitrite porter (TC 2.A.1.8) family.</text>
</comment>
<evidence type="ECO:0000256" key="7">
    <source>
        <dbReference type="SAM" id="Phobius"/>
    </source>
</evidence>
<dbReference type="SUPFAM" id="SSF103473">
    <property type="entry name" value="MFS general substrate transporter"/>
    <property type="match status" value="1"/>
</dbReference>
<keyword evidence="3 7" id="KW-0812">Transmembrane</keyword>
<evidence type="ECO:0000256" key="2">
    <source>
        <dbReference type="ARBA" id="ARBA00008432"/>
    </source>
</evidence>
<feature type="transmembrane region" description="Helical" evidence="7">
    <location>
        <begin position="1092"/>
        <end position="1114"/>
    </location>
</feature>
<keyword evidence="5 7" id="KW-0472">Membrane</keyword>
<feature type="transmembrane region" description="Helical" evidence="7">
    <location>
        <begin position="1530"/>
        <end position="1549"/>
    </location>
</feature>
<name>A0AA36NGC0_9DINO</name>
<dbReference type="Gene3D" id="1.20.1250.20">
    <property type="entry name" value="MFS general substrate transporter like domains"/>
    <property type="match status" value="2"/>
</dbReference>
<accession>A0AA36NGC0</accession>
<dbReference type="InterPro" id="IPR036259">
    <property type="entry name" value="MFS_trans_sf"/>
</dbReference>
<feature type="transmembrane region" description="Helical" evidence="7">
    <location>
        <begin position="1437"/>
        <end position="1457"/>
    </location>
</feature>
<dbReference type="Pfam" id="PF00069">
    <property type="entry name" value="Pkinase"/>
    <property type="match status" value="1"/>
</dbReference>
<dbReference type="InterPro" id="IPR044772">
    <property type="entry name" value="NO3_transporter"/>
</dbReference>
<dbReference type="Pfam" id="PF07690">
    <property type="entry name" value="MFS_1"/>
    <property type="match status" value="1"/>
</dbReference>
<dbReference type="PANTHER" id="PTHR23515">
    <property type="entry name" value="HIGH-AFFINITY NITRATE TRANSPORTER 2.3"/>
    <property type="match status" value="1"/>
</dbReference>
<keyword evidence="4 7" id="KW-1133">Transmembrane helix</keyword>
<dbReference type="CDD" id="cd00180">
    <property type="entry name" value="PKc"/>
    <property type="match status" value="1"/>
</dbReference>
<dbReference type="SUPFAM" id="SSF81631">
    <property type="entry name" value="PAP/OAS1 substrate-binding domain"/>
    <property type="match status" value="1"/>
</dbReference>
<dbReference type="GO" id="GO:0005524">
    <property type="term" value="F:ATP binding"/>
    <property type="evidence" value="ECO:0007669"/>
    <property type="project" value="InterPro"/>
</dbReference>
<feature type="transmembrane region" description="Helical" evidence="7">
    <location>
        <begin position="1496"/>
        <end position="1518"/>
    </location>
</feature>
<dbReference type="InterPro" id="IPR011009">
    <property type="entry name" value="Kinase-like_dom_sf"/>
</dbReference>
<comment type="subcellular location">
    <subcellularLocation>
        <location evidence="1">Membrane</location>
        <topology evidence="1">Multi-pass membrane protein</topology>
    </subcellularLocation>
</comment>
<dbReference type="Gene3D" id="1.10.510.10">
    <property type="entry name" value="Transferase(Phosphotransferase) domain 1"/>
    <property type="match status" value="1"/>
</dbReference>
<feature type="region of interest" description="Disordered" evidence="6">
    <location>
        <begin position="1"/>
        <end position="57"/>
    </location>
</feature>
<evidence type="ECO:0000313" key="9">
    <source>
        <dbReference type="EMBL" id="CAJ1402186.1"/>
    </source>
</evidence>
<dbReference type="SUPFAM" id="SSF56112">
    <property type="entry name" value="Protein kinase-like (PK-like)"/>
    <property type="match status" value="1"/>
</dbReference>
<dbReference type="InterPro" id="IPR054708">
    <property type="entry name" value="MTPAP-like_central"/>
</dbReference>
<evidence type="ECO:0000256" key="5">
    <source>
        <dbReference type="ARBA" id="ARBA00023136"/>
    </source>
</evidence>
<reference evidence="9" key="1">
    <citation type="submission" date="2023-08" db="EMBL/GenBank/DDBJ databases">
        <authorList>
            <person name="Chen Y."/>
            <person name="Shah S."/>
            <person name="Dougan E. K."/>
            <person name="Thang M."/>
            <person name="Chan C."/>
        </authorList>
    </citation>
    <scope>NUCLEOTIDE SEQUENCE</scope>
</reference>
<dbReference type="GO" id="GO:0004672">
    <property type="term" value="F:protein kinase activity"/>
    <property type="evidence" value="ECO:0007669"/>
    <property type="project" value="InterPro"/>
</dbReference>
<protein>
    <recommendedName>
        <fullName evidence="8">Protein kinase domain-containing protein</fullName>
    </recommendedName>
</protein>
<gene>
    <name evidence="9" type="ORF">EVOR1521_LOCUS25131</name>
</gene>
<evidence type="ECO:0000256" key="4">
    <source>
        <dbReference type="ARBA" id="ARBA00022989"/>
    </source>
</evidence>
<evidence type="ECO:0000256" key="3">
    <source>
        <dbReference type="ARBA" id="ARBA00022692"/>
    </source>
</evidence>
<feature type="transmembrane region" description="Helical" evidence="7">
    <location>
        <begin position="1312"/>
        <end position="1331"/>
    </location>
</feature>
<evidence type="ECO:0000256" key="6">
    <source>
        <dbReference type="SAM" id="MobiDB-lite"/>
    </source>
</evidence>